<dbReference type="Pfam" id="PF06182">
    <property type="entry name" value="ABC2_membrane_6"/>
    <property type="match status" value="1"/>
</dbReference>
<name>A0ABV6ASV8_9HYPH</name>
<dbReference type="RefSeq" id="WP_377265987.1">
    <property type="nucleotide sequence ID" value="NZ_JBHMAA010000052.1"/>
</dbReference>
<evidence type="ECO:0000313" key="2">
    <source>
        <dbReference type="EMBL" id="MFB9953184.1"/>
    </source>
</evidence>
<dbReference type="PANTHER" id="PTHR36832:SF1">
    <property type="entry name" value="SLR1174 PROTEIN"/>
    <property type="match status" value="1"/>
</dbReference>
<proteinExistence type="predicted"/>
<keyword evidence="3" id="KW-1185">Reference proteome</keyword>
<dbReference type="EMBL" id="JBHMAA010000052">
    <property type="protein sequence ID" value="MFB9953184.1"/>
    <property type="molecule type" value="Genomic_DNA"/>
</dbReference>
<protein>
    <submittedName>
        <fullName evidence="2">ABC transporter permease</fullName>
    </submittedName>
</protein>
<sequence length="264" mass="28228">MSALLALMLASFRTEAMHRLQTFVMILGGLVEVFARISIWKAVYGGRADVDGVSLDQMIAYALIGGTLLSSWDSTAVVRDVGATIRTGAIASTLLRPASYPLMLLAQQLGARLFSMMAVSLPVILVMGLLYGLEAPASVPHGVLFIFYLALSTLILMLTGIIVGLLAFWVLDAHALEWLLRGLLAVLSGGLVPLWFFPAGLAGIAHALPFSWITYQPMAVYLGRLDFGASLAQLLIGVVWLCILGGIATLLWSRACRLVVVQGG</sequence>
<feature type="transmembrane region" description="Helical" evidence="1">
    <location>
        <begin position="20"/>
        <end position="39"/>
    </location>
</feature>
<keyword evidence="1" id="KW-0812">Transmembrane</keyword>
<dbReference type="Proteomes" id="UP001589692">
    <property type="component" value="Unassembled WGS sequence"/>
</dbReference>
<organism evidence="2 3">
    <name type="scientific">Rhizobium puerariae</name>
    <dbReference type="NCBI Taxonomy" id="1585791"/>
    <lineage>
        <taxon>Bacteria</taxon>
        <taxon>Pseudomonadati</taxon>
        <taxon>Pseudomonadota</taxon>
        <taxon>Alphaproteobacteria</taxon>
        <taxon>Hyphomicrobiales</taxon>
        <taxon>Rhizobiaceae</taxon>
        <taxon>Rhizobium/Agrobacterium group</taxon>
        <taxon>Rhizobium</taxon>
    </lineage>
</organism>
<feature type="transmembrane region" description="Helical" evidence="1">
    <location>
        <begin position="113"/>
        <end position="133"/>
    </location>
</feature>
<accession>A0ABV6ASV8</accession>
<reference evidence="2 3" key="1">
    <citation type="submission" date="2024-09" db="EMBL/GenBank/DDBJ databases">
        <authorList>
            <person name="Sun Q."/>
            <person name="Mori K."/>
        </authorList>
    </citation>
    <scope>NUCLEOTIDE SEQUENCE [LARGE SCALE GENOMIC DNA]</scope>
    <source>
        <strain evidence="2 3">TBRC 4938</strain>
    </source>
</reference>
<dbReference type="PANTHER" id="PTHR36832">
    <property type="entry name" value="SLR1174 PROTEIN-RELATED"/>
    <property type="match status" value="1"/>
</dbReference>
<evidence type="ECO:0000313" key="3">
    <source>
        <dbReference type="Proteomes" id="UP001589692"/>
    </source>
</evidence>
<dbReference type="InterPro" id="IPR010390">
    <property type="entry name" value="ABC-2_transporter-like"/>
</dbReference>
<feature type="transmembrane region" description="Helical" evidence="1">
    <location>
        <begin position="183"/>
        <end position="207"/>
    </location>
</feature>
<evidence type="ECO:0000256" key="1">
    <source>
        <dbReference type="SAM" id="Phobius"/>
    </source>
</evidence>
<keyword evidence="1" id="KW-1133">Transmembrane helix</keyword>
<gene>
    <name evidence="2" type="ORF">ACFFP0_30475</name>
</gene>
<feature type="transmembrane region" description="Helical" evidence="1">
    <location>
        <begin position="227"/>
        <end position="252"/>
    </location>
</feature>
<comment type="caution">
    <text evidence="2">The sequence shown here is derived from an EMBL/GenBank/DDBJ whole genome shotgun (WGS) entry which is preliminary data.</text>
</comment>
<feature type="transmembrane region" description="Helical" evidence="1">
    <location>
        <begin position="145"/>
        <end position="171"/>
    </location>
</feature>
<keyword evidence="1" id="KW-0472">Membrane</keyword>